<dbReference type="RefSeq" id="WP_237444817.1">
    <property type="nucleotide sequence ID" value="NZ_CAKLPX010000002.1"/>
</dbReference>
<dbReference type="EMBL" id="CAKLPX010000002">
    <property type="protein sequence ID" value="CAH0992123.1"/>
    <property type="molecule type" value="Genomic_DNA"/>
</dbReference>
<evidence type="ECO:0000313" key="2">
    <source>
        <dbReference type="Proteomes" id="UP000838100"/>
    </source>
</evidence>
<name>A0ABM9AGK7_9GAMM</name>
<reference evidence="1" key="1">
    <citation type="submission" date="2021-12" db="EMBL/GenBank/DDBJ databases">
        <authorList>
            <person name="Rodrigo-Torres L."/>
            <person name="Arahal R. D."/>
            <person name="Lucena T."/>
        </authorList>
    </citation>
    <scope>NUCLEOTIDE SEQUENCE</scope>
    <source>
        <strain evidence="1">CECT 8267</strain>
    </source>
</reference>
<gene>
    <name evidence="1" type="ORF">SIN8267_02239</name>
</gene>
<protein>
    <submittedName>
        <fullName evidence="1">Uncharacterized protein</fullName>
    </submittedName>
</protein>
<sequence>MKNSDTSNESKLALPNVTDTRPVDKIQQQRVMMVAALMATGITEAEAVQVIFESGARQH</sequence>
<accession>A0ABM9AGK7</accession>
<keyword evidence="2" id="KW-1185">Reference proteome</keyword>
<evidence type="ECO:0000313" key="1">
    <source>
        <dbReference type="EMBL" id="CAH0992123.1"/>
    </source>
</evidence>
<proteinExistence type="predicted"/>
<comment type="caution">
    <text evidence="1">The sequence shown here is derived from an EMBL/GenBank/DDBJ whole genome shotgun (WGS) entry which is preliminary data.</text>
</comment>
<dbReference type="Proteomes" id="UP000838100">
    <property type="component" value="Unassembled WGS sequence"/>
</dbReference>
<organism evidence="1 2">
    <name type="scientific">Sinobacterium norvegicum</name>
    <dbReference type="NCBI Taxonomy" id="1641715"/>
    <lineage>
        <taxon>Bacteria</taxon>
        <taxon>Pseudomonadati</taxon>
        <taxon>Pseudomonadota</taxon>
        <taxon>Gammaproteobacteria</taxon>
        <taxon>Cellvibrionales</taxon>
        <taxon>Spongiibacteraceae</taxon>
        <taxon>Sinobacterium</taxon>
    </lineage>
</organism>